<dbReference type="PROSITE" id="PS01195">
    <property type="entry name" value="PEPT_TRNA_HYDROL_1"/>
    <property type="match status" value="1"/>
</dbReference>
<comment type="similarity">
    <text evidence="5 7 9">Belongs to the PTH family.</text>
</comment>
<dbReference type="EMBL" id="JAZDRO010000002">
    <property type="protein sequence ID" value="MEE2566132.1"/>
    <property type="molecule type" value="Genomic_DNA"/>
</dbReference>
<evidence type="ECO:0000256" key="5">
    <source>
        <dbReference type="ARBA" id="ARBA00038063"/>
    </source>
</evidence>
<feature type="binding site" evidence="7">
    <location>
        <position position="70"/>
    </location>
    <ligand>
        <name>tRNA</name>
        <dbReference type="ChEBI" id="CHEBI:17843"/>
    </ligand>
</feature>
<evidence type="ECO:0000256" key="9">
    <source>
        <dbReference type="RuleBase" id="RU004320"/>
    </source>
</evidence>
<name>A0ABU7LXW7_9PROT</name>
<feature type="site" description="Stabilizes the basic form of H active site to accept a proton" evidence="7">
    <location>
        <position position="95"/>
    </location>
</feature>
<comment type="subunit">
    <text evidence="7">Monomer.</text>
</comment>
<dbReference type="GO" id="GO:0004045">
    <property type="term" value="F:peptidyl-tRNA hydrolase activity"/>
    <property type="evidence" value="ECO:0007669"/>
    <property type="project" value="UniProtKB-EC"/>
</dbReference>
<comment type="function">
    <text evidence="7">Hydrolyzes ribosome-free peptidyl-tRNAs (with 1 or more amino acids incorporated), which drop off the ribosome during protein synthesis, or as a result of ribosome stalling.</text>
</comment>
<gene>
    <name evidence="7 10" type="primary">pth</name>
    <name evidence="10" type="ORF">V0U35_05515</name>
</gene>
<feature type="binding site" evidence="7">
    <location>
        <position position="68"/>
    </location>
    <ligand>
        <name>tRNA</name>
        <dbReference type="ChEBI" id="CHEBI:17843"/>
    </ligand>
</feature>
<feature type="binding site" evidence="7">
    <location>
        <position position="14"/>
    </location>
    <ligand>
        <name>tRNA</name>
        <dbReference type="ChEBI" id="CHEBI:17843"/>
    </ligand>
</feature>
<feature type="site" description="Discriminates between blocked and unblocked aminoacyl-tRNA" evidence="7">
    <location>
        <position position="9"/>
    </location>
</feature>
<evidence type="ECO:0000256" key="8">
    <source>
        <dbReference type="RuleBase" id="RU000673"/>
    </source>
</evidence>
<comment type="function">
    <text evidence="7">Catalyzes the release of premature peptidyl moieties from peptidyl-tRNA molecules trapped in stalled 50S ribosomal subunits, and thus maintains levels of free tRNAs and 50S ribosomes.</text>
</comment>
<dbReference type="InterPro" id="IPR001328">
    <property type="entry name" value="Pept_tRNA_hydro"/>
</dbReference>
<evidence type="ECO:0000256" key="6">
    <source>
        <dbReference type="ARBA" id="ARBA00050038"/>
    </source>
</evidence>
<keyword evidence="4 7" id="KW-0694">RNA-binding</keyword>
<dbReference type="HAMAP" id="MF_00083">
    <property type="entry name" value="Pept_tRNA_hydro_bact"/>
    <property type="match status" value="1"/>
</dbReference>
<dbReference type="PANTHER" id="PTHR17224">
    <property type="entry name" value="PEPTIDYL-TRNA HYDROLASE"/>
    <property type="match status" value="1"/>
</dbReference>
<keyword evidence="7" id="KW-0963">Cytoplasm</keyword>
<reference evidence="10 11" key="1">
    <citation type="submission" date="2024-01" db="EMBL/GenBank/DDBJ databases">
        <title>Hyphobacterium bacterium isolated from marine sediment.</title>
        <authorList>
            <person name="Zhao S."/>
        </authorList>
    </citation>
    <scope>NUCLEOTIDE SEQUENCE [LARGE SCALE GENOMIC DNA]</scope>
    <source>
        <strain evidence="10 11">Y60-23</strain>
    </source>
</reference>
<feature type="binding site" evidence="7">
    <location>
        <position position="116"/>
    </location>
    <ligand>
        <name>tRNA</name>
        <dbReference type="ChEBI" id="CHEBI:17843"/>
    </ligand>
</feature>
<dbReference type="Gene3D" id="3.40.50.1470">
    <property type="entry name" value="Peptidyl-tRNA hydrolase"/>
    <property type="match status" value="1"/>
</dbReference>
<comment type="catalytic activity">
    <reaction evidence="7 8">
        <text>an N-acyl-L-alpha-aminoacyl-tRNA + H2O = an N-acyl-L-amino acid + a tRNA + H(+)</text>
        <dbReference type="Rhea" id="RHEA:54448"/>
        <dbReference type="Rhea" id="RHEA-COMP:10123"/>
        <dbReference type="Rhea" id="RHEA-COMP:13883"/>
        <dbReference type="ChEBI" id="CHEBI:15377"/>
        <dbReference type="ChEBI" id="CHEBI:15378"/>
        <dbReference type="ChEBI" id="CHEBI:59874"/>
        <dbReference type="ChEBI" id="CHEBI:78442"/>
        <dbReference type="ChEBI" id="CHEBI:138191"/>
        <dbReference type="EC" id="3.1.1.29"/>
    </reaction>
</comment>
<dbReference type="InterPro" id="IPR018171">
    <property type="entry name" value="Pept_tRNA_hydro_CS"/>
</dbReference>
<evidence type="ECO:0000313" key="11">
    <source>
        <dbReference type="Proteomes" id="UP001310692"/>
    </source>
</evidence>
<evidence type="ECO:0000256" key="7">
    <source>
        <dbReference type="HAMAP-Rule" id="MF_00083"/>
    </source>
</evidence>
<dbReference type="CDD" id="cd00462">
    <property type="entry name" value="PTH"/>
    <property type="match status" value="1"/>
</dbReference>
<evidence type="ECO:0000256" key="4">
    <source>
        <dbReference type="ARBA" id="ARBA00022884"/>
    </source>
</evidence>
<comment type="subcellular location">
    <subcellularLocation>
        <location evidence="7">Cytoplasm</location>
    </subcellularLocation>
</comment>
<dbReference type="Proteomes" id="UP001310692">
    <property type="component" value="Unassembled WGS sequence"/>
</dbReference>
<comment type="caution">
    <text evidence="10">The sequence shown here is derived from an EMBL/GenBank/DDBJ whole genome shotgun (WGS) entry which is preliminary data.</text>
</comment>
<feature type="active site" description="Proton acceptor" evidence="7">
    <location>
        <position position="19"/>
    </location>
</feature>
<evidence type="ECO:0000256" key="2">
    <source>
        <dbReference type="ARBA" id="ARBA00022555"/>
    </source>
</evidence>
<evidence type="ECO:0000256" key="1">
    <source>
        <dbReference type="ARBA" id="ARBA00013260"/>
    </source>
</evidence>
<dbReference type="NCBIfam" id="TIGR00447">
    <property type="entry name" value="pth"/>
    <property type="match status" value="1"/>
</dbReference>
<keyword evidence="2 7" id="KW-0820">tRNA-binding</keyword>
<dbReference type="Pfam" id="PF01195">
    <property type="entry name" value="Pept_tRNA_hydro"/>
    <property type="match status" value="1"/>
</dbReference>
<proteinExistence type="inferred from homology"/>
<sequence length="202" mass="21812">MLLAVGLGNPGAKYAHNRHNLGFMTLDTIARTHGFAPWRARFSGLASEGSVETASGPKKILLLKPQTFYNESGRAVSEAMRFYKLTPDDLVVFHDELDLAPGKFRLKPGGGHAGNNGLRSIKSHLDGDFRRGRIGIGHPGDKARVTGYVLSDIPKAEQGWVDDLTDAIARSFDLLASGDFDAFQTKVTHLAPAPGKDTNEGD</sequence>
<dbReference type="EC" id="3.1.1.29" evidence="1 7"/>
<organism evidence="10 11">
    <name type="scientific">Hyphobacterium marinum</name>
    <dbReference type="NCBI Taxonomy" id="3116574"/>
    <lineage>
        <taxon>Bacteria</taxon>
        <taxon>Pseudomonadati</taxon>
        <taxon>Pseudomonadota</taxon>
        <taxon>Alphaproteobacteria</taxon>
        <taxon>Maricaulales</taxon>
        <taxon>Maricaulaceae</taxon>
        <taxon>Hyphobacterium</taxon>
    </lineage>
</organism>
<dbReference type="InterPro" id="IPR036416">
    <property type="entry name" value="Pept_tRNA_hydro_sf"/>
</dbReference>
<dbReference type="SUPFAM" id="SSF53178">
    <property type="entry name" value="Peptidyl-tRNA hydrolase-like"/>
    <property type="match status" value="1"/>
</dbReference>
<protein>
    <recommendedName>
        <fullName evidence="6 7">Peptidyl-tRNA hydrolase</fullName>
        <shortName evidence="7">Pth</shortName>
        <ecNumber evidence="1 7">3.1.1.29</ecNumber>
    </recommendedName>
</protein>
<keyword evidence="3 7" id="KW-0378">Hydrolase</keyword>
<evidence type="ECO:0000313" key="10">
    <source>
        <dbReference type="EMBL" id="MEE2566132.1"/>
    </source>
</evidence>
<dbReference type="PANTHER" id="PTHR17224:SF1">
    <property type="entry name" value="PEPTIDYL-TRNA HYDROLASE"/>
    <property type="match status" value="1"/>
</dbReference>
<dbReference type="RefSeq" id="WP_330195673.1">
    <property type="nucleotide sequence ID" value="NZ_JAZDRO010000002.1"/>
</dbReference>
<evidence type="ECO:0000256" key="3">
    <source>
        <dbReference type="ARBA" id="ARBA00022801"/>
    </source>
</evidence>
<accession>A0ABU7LXW7</accession>
<keyword evidence="11" id="KW-1185">Reference proteome</keyword>